<feature type="transmembrane region" description="Helical" evidence="12">
    <location>
        <begin position="333"/>
        <end position="351"/>
    </location>
</feature>
<feature type="region of interest" description="Disordered" evidence="11">
    <location>
        <begin position="1"/>
        <end position="22"/>
    </location>
</feature>
<feature type="transmembrane region" description="Helical" evidence="12">
    <location>
        <begin position="228"/>
        <end position="245"/>
    </location>
</feature>
<evidence type="ECO:0000313" key="13">
    <source>
        <dbReference type="EMBL" id="MDA0164915.1"/>
    </source>
</evidence>
<keyword evidence="7 12" id="KW-1133">Transmembrane helix</keyword>
<feature type="transmembrane region" description="Helical" evidence="12">
    <location>
        <begin position="251"/>
        <end position="269"/>
    </location>
</feature>
<evidence type="ECO:0000256" key="12">
    <source>
        <dbReference type="SAM" id="Phobius"/>
    </source>
</evidence>
<comment type="function">
    <text evidence="9">Part of the binding-protein-dependent transport system for D-xylose. Probably responsible for the translocation of the substrate across the membrane.</text>
</comment>
<feature type="transmembrane region" description="Helical" evidence="12">
    <location>
        <begin position="94"/>
        <end position="112"/>
    </location>
</feature>
<feature type="transmembrane region" description="Helical" evidence="12">
    <location>
        <begin position="358"/>
        <end position="377"/>
    </location>
</feature>
<dbReference type="EMBL" id="JAPDOD010000039">
    <property type="protein sequence ID" value="MDA0164915.1"/>
    <property type="molecule type" value="Genomic_DNA"/>
</dbReference>
<dbReference type="GO" id="GO:0005886">
    <property type="term" value="C:plasma membrane"/>
    <property type="evidence" value="ECO:0007669"/>
    <property type="project" value="UniProtKB-SubCell"/>
</dbReference>
<dbReference type="GO" id="GO:0022857">
    <property type="term" value="F:transmembrane transporter activity"/>
    <property type="evidence" value="ECO:0007669"/>
    <property type="project" value="InterPro"/>
</dbReference>
<keyword evidence="4" id="KW-0997">Cell inner membrane</keyword>
<feature type="transmembrane region" description="Helical" evidence="12">
    <location>
        <begin position="190"/>
        <end position="208"/>
    </location>
</feature>
<keyword evidence="8 12" id="KW-0472">Membrane</keyword>
<dbReference type="RefSeq" id="WP_270044168.1">
    <property type="nucleotide sequence ID" value="NZ_JAPDOD010000039.1"/>
</dbReference>
<keyword evidence="3" id="KW-1003">Cell membrane</keyword>
<dbReference type="InterPro" id="IPR001851">
    <property type="entry name" value="ABC_transp_permease"/>
</dbReference>
<sequence length="410" mass="42105">MSATMPGQAAPSPSPEAKPESPLHPRVVLRKLAEGEAGSLRVLITLAIIWIIFAIAHDRFLTPINLTNLALQSVAVGTISVGVVLVLLLGEIDLSVGAVSGLSAAIVASLSVKSGWAPVPALLVGFAAALAIGFFQGSIATRLSIPTFVVTLAGLLTWQGAQLKVLGTTGTLNITDPTITGLTSTFFSDVVGWILAAVGIAWLALAALRRRRRRARKQLPTESNGLLVARLLAPSAAIIATVAVLNADRGVPLALLILVGLVMIVNTVLTRSTYGRHIYAIGGNAEAARRAGIRVQWIQTSVFMLASLFAAAGGIMAASRLLAVNQSSGGGDVLLMSIAGPVVAGVSLFGGRGSVWGALLGSLVIVSISNGMDLLALDTAVKFMVTGGVLLAAVASDAITRSRRRSAGRA</sequence>
<evidence type="ECO:0000256" key="7">
    <source>
        <dbReference type="ARBA" id="ARBA00022989"/>
    </source>
</evidence>
<proteinExistence type="predicted"/>
<evidence type="ECO:0000256" key="2">
    <source>
        <dbReference type="ARBA" id="ARBA00022448"/>
    </source>
</evidence>
<comment type="caution">
    <text evidence="13">The sequence shown here is derived from an EMBL/GenBank/DDBJ whole genome shotgun (WGS) entry which is preliminary data.</text>
</comment>
<keyword evidence="14" id="KW-1185">Reference proteome</keyword>
<keyword evidence="2" id="KW-0813">Transport</keyword>
<organism evidence="13 14">
    <name type="scientific">Solirubrobacter ginsenosidimutans</name>
    <dbReference type="NCBI Taxonomy" id="490573"/>
    <lineage>
        <taxon>Bacteria</taxon>
        <taxon>Bacillati</taxon>
        <taxon>Actinomycetota</taxon>
        <taxon>Thermoleophilia</taxon>
        <taxon>Solirubrobacterales</taxon>
        <taxon>Solirubrobacteraceae</taxon>
        <taxon>Solirubrobacter</taxon>
    </lineage>
</organism>
<evidence type="ECO:0000313" key="14">
    <source>
        <dbReference type="Proteomes" id="UP001149140"/>
    </source>
</evidence>
<evidence type="ECO:0000256" key="11">
    <source>
        <dbReference type="SAM" id="MobiDB-lite"/>
    </source>
</evidence>
<feature type="transmembrane region" description="Helical" evidence="12">
    <location>
        <begin position="302"/>
        <end position="321"/>
    </location>
</feature>
<evidence type="ECO:0000256" key="3">
    <source>
        <dbReference type="ARBA" id="ARBA00022475"/>
    </source>
</evidence>
<comment type="subcellular location">
    <subcellularLocation>
        <location evidence="1">Cell membrane</location>
        <topology evidence="1">Multi-pass membrane protein</topology>
    </subcellularLocation>
</comment>
<dbReference type="Proteomes" id="UP001149140">
    <property type="component" value="Unassembled WGS sequence"/>
</dbReference>
<evidence type="ECO:0000256" key="6">
    <source>
        <dbReference type="ARBA" id="ARBA00022692"/>
    </source>
</evidence>
<gene>
    <name evidence="13" type="ORF">OM076_31890</name>
</gene>
<keyword evidence="6 12" id="KW-0812">Transmembrane</keyword>
<dbReference type="CDD" id="cd06579">
    <property type="entry name" value="TM_PBP1_transp_AraH_like"/>
    <property type="match status" value="1"/>
</dbReference>
<name>A0A9X3N0U1_9ACTN</name>
<reference evidence="13" key="1">
    <citation type="submission" date="2022-10" db="EMBL/GenBank/DDBJ databases">
        <title>The WGS of Solirubrobacter ginsenosidimutans DSM 21036.</title>
        <authorList>
            <person name="Jiang Z."/>
        </authorList>
    </citation>
    <scope>NUCLEOTIDE SEQUENCE</scope>
    <source>
        <strain evidence="13">DSM 21036</strain>
    </source>
</reference>
<dbReference type="PANTHER" id="PTHR32196">
    <property type="entry name" value="ABC TRANSPORTER PERMEASE PROTEIN YPHD-RELATED-RELATED"/>
    <property type="match status" value="1"/>
</dbReference>
<feature type="transmembrane region" description="Helical" evidence="12">
    <location>
        <begin position="69"/>
        <end position="89"/>
    </location>
</feature>
<keyword evidence="5" id="KW-0762">Sugar transport</keyword>
<protein>
    <recommendedName>
        <fullName evidence="10">Xylose transport system permease protein XylH</fullName>
    </recommendedName>
</protein>
<feature type="transmembrane region" description="Helical" evidence="12">
    <location>
        <begin position="118"/>
        <end position="136"/>
    </location>
</feature>
<evidence type="ECO:0000256" key="8">
    <source>
        <dbReference type="ARBA" id="ARBA00023136"/>
    </source>
</evidence>
<feature type="transmembrane region" description="Helical" evidence="12">
    <location>
        <begin position="143"/>
        <end position="161"/>
    </location>
</feature>
<dbReference type="PANTHER" id="PTHR32196:SF32">
    <property type="entry name" value="XYLOSE TRANSPORT SYSTEM PERMEASE PROTEIN XYLH"/>
    <property type="match status" value="1"/>
</dbReference>
<dbReference type="Pfam" id="PF02653">
    <property type="entry name" value="BPD_transp_2"/>
    <property type="match status" value="1"/>
</dbReference>
<feature type="transmembrane region" description="Helical" evidence="12">
    <location>
        <begin position="40"/>
        <end position="57"/>
    </location>
</feature>
<evidence type="ECO:0000256" key="4">
    <source>
        <dbReference type="ARBA" id="ARBA00022519"/>
    </source>
</evidence>
<dbReference type="AlphaFoldDB" id="A0A9X3N0U1"/>
<evidence type="ECO:0000256" key="1">
    <source>
        <dbReference type="ARBA" id="ARBA00004651"/>
    </source>
</evidence>
<accession>A0A9X3N0U1</accession>
<evidence type="ECO:0000256" key="9">
    <source>
        <dbReference type="ARBA" id="ARBA00035611"/>
    </source>
</evidence>
<evidence type="ECO:0000256" key="5">
    <source>
        <dbReference type="ARBA" id="ARBA00022597"/>
    </source>
</evidence>
<evidence type="ECO:0000256" key="10">
    <source>
        <dbReference type="ARBA" id="ARBA00035686"/>
    </source>
</evidence>